<evidence type="ECO:0008006" key="4">
    <source>
        <dbReference type="Google" id="ProtNLM"/>
    </source>
</evidence>
<proteinExistence type="predicted"/>
<dbReference type="RefSeq" id="WP_359206375.1">
    <property type="nucleotide sequence ID" value="NZ_JBEZAM010000012.1"/>
</dbReference>
<evidence type="ECO:0000313" key="2">
    <source>
        <dbReference type="EMBL" id="MEU7293967.1"/>
    </source>
</evidence>
<gene>
    <name evidence="2" type="ORF">AB0A76_12290</name>
</gene>
<dbReference type="Proteomes" id="UP001551210">
    <property type="component" value="Unassembled WGS sequence"/>
</dbReference>
<dbReference type="PROSITE" id="PS51257">
    <property type="entry name" value="PROKAR_LIPOPROTEIN"/>
    <property type="match status" value="1"/>
</dbReference>
<dbReference type="EMBL" id="JBEZAM010000012">
    <property type="protein sequence ID" value="MEU7293967.1"/>
    <property type="molecule type" value="Genomic_DNA"/>
</dbReference>
<sequence length="57" mass="6264">MRRWPTTAVAAPTFLTAALTTGCGDDDKPDPMRAVLPIRPGSRRLAPRARHDPNDRP</sequence>
<feature type="region of interest" description="Disordered" evidence="1">
    <location>
        <begin position="22"/>
        <end position="57"/>
    </location>
</feature>
<protein>
    <recommendedName>
        <fullName evidence="4">Lipoprotein</fullName>
    </recommendedName>
</protein>
<accession>A0ABV3CUR8</accession>
<comment type="caution">
    <text evidence="2">The sequence shown here is derived from an EMBL/GenBank/DDBJ whole genome shotgun (WGS) entry which is preliminary data.</text>
</comment>
<name>A0ABV3CUR8_STREX</name>
<evidence type="ECO:0000313" key="3">
    <source>
        <dbReference type="Proteomes" id="UP001551210"/>
    </source>
</evidence>
<evidence type="ECO:0000256" key="1">
    <source>
        <dbReference type="SAM" id="MobiDB-lite"/>
    </source>
</evidence>
<reference evidence="2 3" key="1">
    <citation type="submission" date="2024-06" db="EMBL/GenBank/DDBJ databases">
        <title>The Natural Products Discovery Center: Release of the First 8490 Sequenced Strains for Exploring Actinobacteria Biosynthetic Diversity.</title>
        <authorList>
            <person name="Kalkreuter E."/>
            <person name="Kautsar S.A."/>
            <person name="Yang D."/>
            <person name="Bader C.D."/>
            <person name="Teijaro C.N."/>
            <person name="Fluegel L."/>
            <person name="Davis C.M."/>
            <person name="Simpson J.R."/>
            <person name="Lauterbach L."/>
            <person name="Steele A.D."/>
            <person name="Gui C."/>
            <person name="Meng S."/>
            <person name="Li G."/>
            <person name="Viehrig K."/>
            <person name="Ye F."/>
            <person name="Su P."/>
            <person name="Kiefer A.F."/>
            <person name="Nichols A."/>
            <person name="Cepeda A.J."/>
            <person name="Yan W."/>
            <person name="Fan B."/>
            <person name="Jiang Y."/>
            <person name="Adhikari A."/>
            <person name="Zheng C.-J."/>
            <person name="Schuster L."/>
            <person name="Cowan T.M."/>
            <person name="Smanski M.J."/>
            <person name="Chevrette M.G."/>
            <person name="De Carvalho L.P.S."/>
            <person name="Shen B."/>
        </authorList>
    </citation>
    <scope>NUCLEOTIDE SEQUENCE [LARGE SCALE GENOMIC DNA]</scope>
    <source>
        <strain evidence="2 3">NPDC045705</strain>
    </source>
</reference>
<keyword evidence="3" id="KW-1185">Reference proteome</keyword>
<organism evidence="2 3">
    <name type="scientific">Streptomyces exfoliatus</name>
    <name type="common">Streptomyces hydrogenans</name>
    <dbReference type="NCBI Taxonomy" id="1905"/>
    <lineage>
        <taxon>Bacteria</taxon>
        <taxon>Bacillati</taxon>
        <taxon>Actinomycetota</taxon>
        <taxon>Actinomycetes</taxon>
        <taxon>Kitasatosporales</taxon>
        <taxon>Streptomycetaceae</taxon>
        <taxon>Streptomyces</taxon>
    </lineage>
</organism>